<dbReference type="GO" id="GO:0006402">
    <property type="term" value="P:mRNA catabolic process"/>
    <property type="evidence" value="ECO:0007669"/>
    <property type="project" value="TreeGrafter"/>
</dbReference>
<dbReference type="SUPFAM" id="SSF50249">
    <property type="entry name" value="Nucleic acid-binding proteins"/>
    <property type="match status" value="1"/>
</dbReference>
<dbReference type="PANTHER" id="PTHR23355">
    <property type="entry name" value="RIBONUCLEASE"/>
    <property type="match status" value="1"/>
</dbReference>
<dbReference type="InterPro" id="IPR050180">
    <property type="entry name" value="RNR_Ribonuclease"/>
</dbReference>
<protein>
    <submittedName>
        <fullName evidence="2">Mitochondrial exoribonuclease DSS-1</fullName>
    </submittedName>
</protein>
<dbReference type="Pfam" id="PF00773">
    <property type="entry name" value="RNB"/>
    <property type="match status" value="1"/>
</dbReference>
<comment type="caution">
    <text evidence="2">The sequence shown here is derived from an EMBL/GenBank/DDBJ whole genome shotgun (WGS) entry which is preliminary data.</text>
</comment>
<dbReference type="AlphaFoldDB" id="S9V9F6"/>
<dbReference type="OrthoDB" id="2285229at2759"/>
<reference evidence="2 3" key="1">
    <citation type="journal article" date="2013" name="PLoS ONE">
        <title>Predicting the Proteins of Angomonas deanei, Strigomonas culicis and Their Respective Endosymbionts Reveals New Aspects of the Trypanosomatidae Family.</title>
        <authorList>
            <person name="Motta M.C."/>
            <person name="Martins A.C."/>
            <person name="de Souza S.S."/>
            <person name="Catta-Preta C.M."/>
            <person name="Silva R."/>
            <person name="Klein C.C."/>
            <person name="de Almeida L.G."/>
            <person name="de Lima Cunha O."/>
            <person name="Ciapina L.P."/>
            <person name="Brocchi M."/>
            <person name="Colabardini A.C."/>
            <person name="de Araujo Lima B."/>
            <person name="Machado C.R."/>
            <person name="de Almeida Soares C.M."/>
            <person name="Probst C.M."/>
            <person name="de Menezes C.B."/>
            <person name="Thompson C.E."/>
            <person name="Bartholomeu D.C."/>
            <person name="Gradia D.F."/>
            <person name="Pavoni D.P."/>
            <person name="Grisard E.C."/>
            <person name="Fantinatti-Garboggini F."/>
            <person name="Marchini F.K."/>
            <person name="Rodrigues-Luiz G.F."/>
            <person name="Wagner G."/>
            <person name="Goldman G.H."/>
            <person name="Fietto J.L."/>
            <person name="Elias M.C."/>
            <person name="Goldman M.H."/>
            <person name="Sagot M.F."/>
            <person name="Pereira M."/>
            <person name="Stoco P.H."/>
            <person name="de Mendonca-Neto R.P."/>
            <person name="Teixeira S.M."/>
            <person name="Maciel T.E."/>
            <person name="de Oliveira Mendes T.A."/>
            <person name="Urmenyi T.P."/>
            <person name="de Souza W."/>
            <person name="Schenkman S."/>
            <person name="de Vasconcelos A.T."/>
        </authorList>
    </citation>
    <scope>NUCLEOTIDE SEQUENCE [LARGE SCALE GENOMIC DNA]</scope>
</reference>
<gene>
    <name evidence="2" type="ORF">STCU_07637</name>
</gene>
<evidence type="ECO:0000259" key="1">
    <source>
        <dbReference type="SMART" id="SM00955"/>
    </source>
</evidence>
<dbReference type="Proteomes" id="UP000015354">
    <property type="component" value="Unassembled WGS sequence"/>
</dbReference>
<dbReference type="EMBL" id="ATMH01007637">
    <property type="protein sequence ID" value="EPY23591.1"/>
    <property type="molecule type" value="Genomic_DNA"/>
</dbReference>
<feature type="domain" description="RNB" evidence="1">
    <location>
        <begin position="226"/>
        <end position="557"/>
    </location>
</feature>
<dbReference type="GO" id="GO:0003723">
    <property type="term" value="F:RNA binding"/>
    <property type="evidence" value="ECO:0007669"/>
    <property type="project" value="InterPro"/>
</dbReference>
<dbReference type="InterPro" id="IPR001900">
    <property type="entry name" value="RNase_II/R"/>
</dbReference>
<name>S9V9F6_9TRYP</name>
<evidence type="ECO:0000313" key="3">
    <source>
        <dbReference type="Proteomes" id="UP000015354"/>
    </source>
</evidence>
<dbReference type="PANTHER" id="PTHR23355:SF60">
    <property type="entry name" value="MITOCHONDRIAL EXORIBONUCLEASE DSS-1"/>
    <property type="match status" value="1"/>
</dbReference>
<dbReference type="GO" id="GO:0000175">
    <property type="term" value="F:3'-5'-RNA exonuclease activity"/>
    <property type="evidence" value="ECO:0007669"/>
    <property type="project" value="TreeGrafter"/>
</dbReference>
<dbReference type="GO" id="GO:0000932">
    <property type="term" value="C:P-body"/>
    <property type="evidence" value="ECO:0007669"/>
    <property type="project" value="TreeGrafter"/>
</dbReference>
<keyword evidence="3" id="KW-1185">Reference proteome</keyword>
<evidence type="ECO:0000313" key="2">
    <source>
        <dbReference type="EMBL" id="EPY23591.1"/>
    </source>
</evidence>
<sequence>MTTGVPVYGVVYLYSLSLHTPLFLFFILICLAVPARPHFLAIWCVVARFMSKPPRTVKVVQFSGTYLNKQWTRRFILGTLLQRYDAARLRDTGGRAGGRSDAALLRVQRLASDVWQLPAKPLDPVSERRIFRLLARYACGEGALSDEALRELRWVLRALPDAPAPIDDPRQVERLLGALHYVEPGDNLRRLSYAGALHYPPQAHALMEPHLAPRIQRDGGDPFDPIREVCDGPGYAIDSATTSEVDDAIGLEVDPATGAEVFTVYVSDATVYCPFDSALEQVTARLLTTTTYLPEGVFFMLPKPIVEAATLREDRPCRTFNIRFQVHPATGELHRYSVHVGWLRRLRRITYDQVQALLTPDGAGGAPPPPAWLQPQDAQRIKRIHEVARLRFAARMRRSDAGGRAVEANLPEPLIRVAGTRVVSVADQILSTQDARLAVAELMIAANEVCSRVGQAHGIALPYRGTRSLSTDHQVAKYFAEPQGVATAASLDRGTRFMAEAIVRTVRRLSAVTRAIYHHAPLHHAGLDTTFYTHSTSPLRRYADMLVHHQLKVLLWAQHKSAPGGRRHTAVSMSDGGSARPPPLFALPPIAEHTMASLCQMISNKQQQSSLLQDSSSRFWILRFMSDLLARDPRRRFVCLVGDTRRVAAAPAYRPAAAAPADGLLAALQPPRGDAAAAAAEAPAAPCAYVSDLYLPELQFTHTVPHHNAEVRVGALVDCEVTAVLPTQGLLEMRVVAVRRGIDERQGERLWMGSAVSVLDA</sequence>
<proteinExistence type="predicted"/>
<dbReference type="SMART" id="SM00955">
    <property type="entry name" value="RNB"/>
    <property type="match status" value="1"/>
</dbReference>
<organism evidence="2 3">
    <name type="scientific">Strigomonas culicis</name>
    <dbReference type="NCBI Taxonomy" id="28005"/>
    <lineage>
        <taxon>Eukaryota</taxon>
        <taxon>Discoba</taxon>
        <taxon>Euglenozoa</taxon>
        <taxon>Kinetoplastea</taxon>
        <taxon>Metakinetoplastina</taxon>
        <taxon>Trypanosomatida</taxon>
        <taxon>Trypanosomatidae</taxon>
        <taxon>Strigomonadinae</taxon>
        <taxon>Strigomonas</taxon>
    </lineage>
</organism>
<accession>S9V9F6</accession>
<dbReference type="InterPro" id="IPR012340">
    <property type="entry name" value="NA-bd_OB-fold"/>
</dbReference>